<dbReference type="PANTHER" id="PTHR33204">
    <property type="entry name" value="TRANSCRIPTIONAL REGULATOR, MARR FAMILY"/>
    <property type="match status" value="1"/>
</dbReference>
<dbReference type="Proteomes" id="UP000076038">
    <property type="component" value="Chromosome"/>
</dbReference>
<dbReference type="OrthoDB" id="5183359at2"/>
<dbReference type="AlphaFoldDB" id="A0A143QJG7"/>
<protein>
    <submittedName>
        <fullName evidence="5">Putative HTH-type transcriptional regulator</fullName>
    </submittedName>
</protein>
<dbReference type="EMBL" id="CP015220">
    <property type="protein sequence ID" value="AMY23315.1"/>
    <property type="molecule type" value="Genomic_DNA"/>
</dbReference>
<keyword evidence="1" id="KW-0805">Transcription regulation</keyword>
<organism evidence="5 6">
    <name type="scientific">Rhodococcoides fascians</name>
    <name type="common">Rhodococcus fascians</name>
    <dbReference type="NCBI Taxonomy" id="1828"/>
    <lineage>
        <taxon>Bacteria</taxon>
        <taxon>Bacillati</taxon>
        <taxon>Actinomycetota</taxon>
        <taxon>Actinomycetes</taxon>
        <taxon>Mycobacteriales</taxon>
        <taxon>Nocardiaceae</taxon>
        <taxon>Rhodococcoides</taxon>
    </lineage>
</organism>
<dbReference type="SUPFAM" id="SSF46785">
    <property type="entry name" value="Winged helix' DNA-binding domain"/>
    <property type="match status" value="1"/>
</dbReference>
<name>A0A143QJG7_RHOFA</name>
<evidence type="ECO:0000259" key="4">
    <source>
        <dbReference type="PROSITE" id="PS51118"/>
    </source>
</evidence>
<evidence type="ECO:0000256" key="3">
    <source>
        <dbReference type="ARBA" id="ARBA00023163"/>
    </source>
</evidence>
<dbReference type="PANTHER" id="PTHR33204:SF18">
    <property type="entry name" value="TRANSCRIPTIONAL REGULATORY PROTEIN"/>
    <property type="match status" value="1"/>
</dbReference>
<feature type="domain" description="HTH hxlR-type" evidence="4">
    <location>
        <begin position="21"/>
        <end position="120"/>
    </location>
</feature>
<reference evidence="6" key="2">
    <citation type="submission" date="2016-04" db="EMBL/GenBank/DDBJ databases">
        <title>Complete Genome and Plasmid Sequences for Rhodococcus fascians D188 and Draft Sequences for Rhodococcus spp. Isolates PBTS 1 and PBTS 2.</title>
        <authorList>
            <person name="Stamer R."/>
            <person name="Vereecke D."/>
            <person name="Zhang Y."/>
            <person name="Schilkey F."/>
            <person name="Devitt N."/>
            <person name="Randall J."/>
        </authorList>
    </citation>
    <scope>NUCLEOTIDE SEQUENCE [LARGE SCALE GENOMIC DNA]</scope>
    <source>
        <strain evidence="6">PBTS2</strain>
    </source>
</reference>
<gene>
    <name evidence="5" type="ORF">A3Q41_02013</name>
</gene>
<dbReference type="PATRIC" id="fig|1653479.3.peg.2035"/>
<dbReference type="Pfam" id="PF01638">
    <property type="entry name" value="HxlR"/>
    <property type="match status" value="1"/>
</dbReference>
<reference evidence="5 6" key="1">
    <citation type="journal article" date="2016" name="Genome Announc.">
        <title>Complete Genome and Plasmid Sequences for Rhodococcus fascians D188 and Draft Sequences for Rhodococcus Isolates PBTS 1 and PBTS 2.</title>
        <authorList>
            <person name="Stamler R.A."/>
            <person name="Vereecke D."/>
            <person name="Zhang Y."/>
            <person name="Schilkey F."/>
            <person name="Devitt N."/>
            <person name="Randall J.J."/>
        </authorList>
    </citation>
    <scope>NUCLEOTIDE SEQUENCE [LARGE SCALE GENOMIC DNA]</scope>
    <source>
        <strain evidence="5 6">PBTS2</strain>
    </source>
</reference>
<evidence type="ECO:0000256" key="1">
    <source>
        <dbReference type="ARBA" id="ARBA00023015"/>
    </source>
</evidence>
<evidence type="ECO:0000256" key="2">
    <source>
        <dbReference type="ARBA" id="ARBA00023125"/>
    </source>
</evidence>
<sequence>MPLHMDGPLSDLGTWTAGDRCSIARALSVVGTRSTMLILREAFYGTTRFDDFSRRVGITDASSAARLKELVDVGIFVKKPYRPEKGRTRYEYVLTRMGEDLLPVVLGLMQWGDQYLQQDDGPLDVVDSRGEPVRVRVTDGDGSEVPMNELRVRVAG</sequence>
<dbReference type="PROSITE" id="PS51118">
    <property type="entry name" value="HTH_HXLR"/>
    <property type="match status" value="1"/>
</dbReference>
<dbReference type="InterPro" id="IPR036388">
    <property type="entry name" value="WH-like_DNA-bd_sf"/>
</dbReference>
<keyword evidence="2" id="KW-0238">DNA-binding</keyword>
<keyword evidence="3" id="KW-0804">Transcription</keyword>
<dbReference type="InterPro" id="IPR036390">
    <property type="entry name" value="WH_DNA-bd_sf"/>
</dbReference>
<proteinExistence type="predicted"/>
<dbReference type="RefSeq" id="WP_063216450.1">
    <property type="nucleotide sequence ID" value="NZ_CP015220.1"/>
</dbReference>
<dbReference type="KEGG" id="rhs:A3Q41_02013"/>
<evidence type="ECO:0000313" key="5">
    <source>
        <dbReference type="EMBL" id="AMY23315.1"/>
    </source>
</evidence>
<dbReference type="Gene3D" id="1.10.10.10">
    <property type="entry name" value="Winged helix-like DNA-binding domain superfamily/Winged helix DNA-binding domain"/>
    <property type="match status" value="1"/>
</dbReference>
<dbReference type="GO" id="GO:0003677">
    <property type="term" value="F:DNA binding"/>
    <property type="evidence" value="ECO:0007669"/>
    <property type="project" value="UniProtKB-KW"/>
</dbReference>
<evidence type="ECO:0000313" key="6">
    <source>
        <dbReference type="Proteomes" id="UP000076038"/>
    </source>
</evidence>
<keyword evidence="6" id="KW-1185">Reference proteome</keyword>
<accession>A0A143QJG7</accession>
<dbReference type="InterPro" id="IPR002577">
    <property type="entry name" value="HTH_HxlR"/>
</dbReference>